<organism evidence="2 3">
    <name type="scientific">Necator americanus</name>
    <name type="common">Human hookworm</name>
    <dbReference type="NCBI Taxonomy" id="51031"/>
    <lineage>
        <taxon>Eukaryota</taxon>
        <taxon>Metazoa</taxon>
        <taxon>Ecdysozoa</taxon>
        <taxon>Nematoda</taxon>
        <taxon>Chromadorea</taxon>
        <taxon>Rhabditida</taxon>
        <taxon>Rhabditina</taxon>
        <taxon>Rhabditomorpha</taxon>
        <taxon>Strongyloidea</taxon>
        <taxon>Ancylostomatidae</taxon>
        <taxon>Bunostominae</taxon>
        <taxon>Necator</taxon>
    </lineage>
</organism>
<feature type="compositionally biased region" description="Basic and acidic residues" evidence="1">
    <location>
        <begin position="86"/>
        <end position="106"/>
    </location>
</feature>
<feature type="region of interest" description="Disordered" evidence="1">
    <location>
        <begin position="86"/>
        <end position="127"/>
    </location>
</feature>
<keyword evidence="3" id="KW-1185">Reference proteome</keyword>
<evidence type="ECO:0000313" key="2">
    <source>
        <dbReference type="EMBL" id="KAK6750320.1"/>
    </source>
</evidence>
<dbReference type="EMBL" id="JAVFWL010000004">
    <property type="protein sequence ID" value="KAK6750320.1"/>
    <property type="molecule type" value="Genomic_DNA"/>
</dbReference>
<evidence type="ECO:0000313" key="3">
    <source>
        <dbReference type="Proteomes" id="UP001303046"/>
    </source>
</evidence>
<feature type="compositionally biased region" description="Basic and acidic residues" evidence="1">
    <location>
        <begin position="114"/>
        <end position="124"/>
    </location>
</feature>
<accession>A0ABR1DIL6</accession>
<protein>
    <submittedName>
        <fullName evidence="2">Uncharacterized protein</fullName>
    </submittedName>
</protein>
<dbReference type="Proteomes" id="UP001303046">
    <property type="component" value="Unassembled WGS sequence"/>
</dbReference>
<proteinExistence type="predicted"/>
<evidence type="ECO:0000256" key="1">
    <source>
        <dbReference type="SAM" id="MobiDB-lite"/>
    </source>
</evidence>
<name>A0ABR1DIL6_NECAM</name>
<comment type="caution">
    <text evidence="2">The sequence shown here is derived from an EMBL/GenBank/DDBJ whole genome shotgun (WGS) entry which is preliminary data.</text>
</comment>
<sequence length="233" mass="26142">MPQSRPISKAALRLSRSAVRLTSSTKSCGSSAIHIASITSKNIYRNVPRVTVDCVQLKKTARKHHGNSITRGNLRWSDVRCRRDQLRHKEERQREKDLDSYREKHPNKPVSKRAVADTVKKPKQAESTISIKSKDGSQKEVVSGSSDAKEAETMGQFEARVAQAYACKPLERIKEESTQSTPVRNKRLDTVSVTASFETLQRNDSKVNVFPADKMEEIDLNPGLNSVINLETI</sequence>
<reference evidence="2 3" key="1">
    <citation type="submission" date="2023-08" db="EMBL/GenBank/DDBJ databases">
        <title>A Necator americanus chromosomal reference genome.</title>
        <authorList>
            <person name="Ilik V."/>
            <person name="Petrzelkova K.J."/>
            <person name="Pardy F."/>
            <person name="Fuh T."/>
            <person name="Niatou-Singa F.S."/>
            <person name="Gouil Q."/>
            <person name="Baker L."/>
            <person name="Ritchie M.E."/>
            <person name="Jex A.R."/>
            <person name="Gazzola D."/>
            <person name="Li H."/>
            <person name="Toshio Fujiwara R."/>
            <person name="Zhan B."/>
            <person name="Aroian R.V."/>
            <person name="Pafco B."/>
            <person name="Schwarz E.M."/>
        </authorList>
    </citation>
    <scope>NUCLEOTIDE SEQUENCE [LARGE SCALE GENOMIC DNA]</scope>
    <source>
        <strain evidence="2 3">Aroian</strain>
        <tissue evidence="2">Whole animal</tissue>
    </source>
</reference>
<gene>
    <name evidence="2" type="primary">Necator_chrIV.g15642</name>
    <name evidence="2" type="ORF">RB195_002347</name>
</gene>